<reference evidence="1" key="1">
    <citation type="submission" date="2023-03" db="EMBL/GenBank/DDBJ databases">
        <title>Massive genome expansion in bonnet fungi (Mycena s.s.) driven by repeated elements and novel gene families across ecological guilds.</title>
        <authorList>
            <consortium name="Lawrence Berkeley National Laboratory"/>
            <person name="Harder C.B."/>
            <person name="Miyauchi S."/>
            <person name="Viragh M."/>
            <person name="Kuo A."/>
            <person name="Thoen E."/>
            <person name="Andreopoulos B."/>
            <person name="Lu D."/>
            <person name="Skrede I."/>
            <person name="Drula E."/>
            <person name="Henrissat B."/>
            <person name="Morin E."/>
            <person name="Kohler A."/>
            <person name="Barry K."/>
            <person name="LaButti K."/>
            <person name="Morin E."/>
            <person name="Salamov A."/>
            <person name="Lipzen A."/>
            <person name="Mereny Z."/>
            <person name="Hegedus B."/>
            <person name="Baldrian P."/>
            <person name="Stursova M."/>
            <person name="Weitz H."/>
            <person name="Taylor A."/>
            <person name="Grigoriev I.V."/>
            <person name="Nagy L.G."/>
            <person name="Martin F."/>
            <person name="Kauserud H."/>
        </authorList>
    </citation>
    <scope>NUCLEOTIDE SEQUENCE</scope>
    <source>
        <strain evidence="1">9284</strain>
    </source>
</reference>
<accession>A0AAD7FB56</accession>
<evidence type="ECO:0008006" key="3">
    <source>
        <dbReference type="Google" id="ProtNLM"/>
    </source>
</evidence>
<dbReference type="AlphaFoldDB" id="A0AAD7FB56"/>
<evidence type="ECO:0000313" key="2">
    <source>
        <dbReference type="Proteomes" id="UP001221142"/>
    </source>
</evidence>
<name>A0AAD7FB56_9AGAR</name>
<gene>
    <name evidence="1" type="ORF">FB45DRAFT_944570</name>
</gene>
<dbReference type="Gene3D" id="3.80.10.10">
    <property type="entry name" value="Ribonuclease Inhibitor"/>
    <property type="match status" value="1"/>
</dbReference>
<dbReference type="Proteomes" id="UP001221142">
    <property type="component" value="Unassembled WGS sequence"/>
</dbReference>
<dbReference type="InterPro" id="IPR032675">
    <property type="entry name" value="LRR_dom_sf"/>
</dbReference>
<keyword evidence="2" id="KW-1185">Reference proteome</keyword>
<evidence type="ECO:0000313" key="1">
    <source>
        <dbReference type="EMBL" id="KAJ7609495.1"/>
    </source>
</evidence>
<proteinExistence type="predicted"/>
<comment type="caution">
    <text evidence="1">The sequence shown here is derived from an EMBL/GenBank/DDBJ whole genome shotgun (WGS) entry which is preliminary data.</text>
</comment>
<sequence length="161" mass="18490">MVEELARAWPSLELLHLEAHSHDHRPLVTIRSLLALAQYCPRLRQIRLDFDASSVPEHPANAHRRETFRQPNVRWLDVSHSPISSAVDVARYLAALFPKLSMMHSAKQDWPRNHPDNTARVLVEIGYADLWWRVPSLLRVFQIIEQEEDTPSDSSSVDSTG</sequence>
<dbReference type="EMBL" id="JARKIF010000040">
    <property type="protein sequence ID" value="KAJ7609495.1"/>
    <property type="molecule type" value="Genomic_DNA"/>
</dbReference>
<organism evidence="1 2">
    <name type="scientific">Roridomyces roridus</name>
    <dbReference type="NCBI Taxonomy" id="1738132"/>
    <lineage>
        <taxon>Eukaryota</taxon>
        <taxon>Fungi</taxon>
        <taxon>Dikarya</taxon>
        <taxon>Basidiomycota</taxon>
        <taxon>Agaricomycotina</taxon>
        <taxon>Agaricomycetes</taxon>
        <taxon>Agaricomycetidae</taxon>
        <taxon>Agaricales</taxon>
        <taxon>Marasmiineae</taxon>
        <taxon>Mycenaceae</taxon>
        <taxon>Roridomyces</taxon>
    </lineage>
</organism>
<protein>
    <recommendedName>
        <fullName evidence="3">F-box domain-containing protein</fullName>
    </recommendedName>
</protein>